<reference evidence="7 8" key="1">
    <citation type="submission" date="2019-03" db="EMBL/GenBank/DDBJ databases">
        <title>Lake Tanganyika Metagenome-Assembled Genomes (MAGs).</title>
        <authorList>
            <person name="Tran P."/>
        </authorList>
    </citation>
    <scope>NUCLEOTIDE SEQUENCE [LARGE SCALE GENOMIC DNA]</scope>
    <source>
        <strain evidence="7">K_DeepCast_65m_m2_236</strain>
    </source>
</reference>
<comment type="subcellular location">
    <subcellularLocation>
        <location evidence="1">Membrane</location>
        <topology evidence="1">Multi-pass membrane protein</topology>
    </subcellularLocation>
</comment>
<feature type="transmembrane region" description="Helical" evidence="6">
    <location>
        <begin position="36"/>
        <end position="57"/>
    </location>
</feature>
<feature type="transmembrane region" description="Helical" evidence="6">
    <location>
        <begin position="12"/>
        <end position="30"/>
    </location>
</feature>
<keyword evidence="3 6" id="KW-0812">Transmembrane</keyword>
<name>A0A937X0A1_9BACT</name>
<organism evidence="7 8">
    <name type="scientific">Candidatus Tanganyikabacteria bacterium</name>
    <dbReference type="NCBI Taxonomy" id="2961651"/>
    <lineage>
        <taxon>Bacteria</taxon>
        <taxon>Bacillati</taxon>
        <taxon>Candidatus Sericytochromatia</taxon>
        <taxon>Candidatus Tanganyikabacteria</taxon>
    </lineage>
</organism>
<dbReference type="InterPro" id="IPR002549">
    <property type="entry name" value="AI-2E-like"/>
</dbReference>
<dbReference type="EMBL" id="VGJX01000016">
    <property type="protein sequence ID" value="MBM3273626.1"/>
    <property type="molecule type" value="Genomic_DNA"/>
</dbReference>
<comment type="caution">
    <text evidence="7">The sequence shown here is derived from an EMBL/GenBank/DDBJ whole genome shotgun (WGS) entry which is preliminary data.</text>
</comment>
<feature type="non-terminal residue" evidence="7">
    <location>
        <position position="223"/>
    </location>
</feature>
<evidence type="ECO:0000256" key="6">
    <source>
        <dbReference type="SAM" id="Phobius"/>
    </source>
</evidence>
<evidence type="ECO:0000256" key="5">
    <source>
        <dbReference type="ARBA" id="ARBA00023136"/>
    </source>
</evidence>
<dbReference type="Pfam" id="PF01594">
    <property type="entry name" value="AI-2E_transport"/>
    <property type="match status" value="1"/>
</dbReference>
<evidence type="ECO:0000256" key="2">
    <source>
        <dbReference type="ARBA" id="ARBA00009773"/>
    </source>
</evidence>
<feature type="transmembrane region" description="Helical" evidence="6">
    <location>
        <begin position="146"/>
        <end position="173"/>
    </location>
</feature>
<dbReference type="Proteomes" id="UP000703893">
    <property type="component" value="Unassembled WGS sequence"/>
</dbReference>
<evidence type="ECO:0000256" key="3">
    <source>
        <dbReference type="ARBA" id="ARBA00022692"/>
    </source>
</evidence>
<evidence type="ECO:0000256" key="1">
    <source>
        <dbReference type="ARBA" id="ARBA00004141"/>
    </source>
</evidence>
<dbReference type="AlphaFoldDB" id="A0A937X0A1"/>
<evidence type="ECO:0000313" key="8">
    <source>
        <dbReference type="Proteomes" id="UP000703893"/>
    </source>
</evidence>
<sequence>MQADKRQVVISIAPGTLFAVVALVGAGILLPQLAGILSLLTLGLVVAAALVPLDLWARNKLRLKGALPPLLVFFLVFNAVGLLIGSMAPLVALQAGQFAEELPRIFAKAQASWAWLLDIGGRFGLAERMDDVIKFLTERASQALRGTAAAAGAVLSGMATFASVLLIAFFLLLDGDLLRNGFVRLFPIESRHRVDALFDPITARLGAYVRGVLTNMAALGGML</sequence>
<feature type="transmembrane region" description="Helical" evidence="6">
    <location>
        <begin position="69"/>
        <end position="93"/>
    </location>
</feature>
<accession>A0A937X0A1</accession>
<proteinExistence type="inferred from homology"/>
<evidence type="ECO:0000313" key="7">
    <source>
        <dbReference type="EMBL" id="MBM3273626.1"/>
    </source>
</evidence>
<gene>
    <name evidence="7" type="ORF">FJZ00_00630</name>
</gene>
<evidence type="ECO:0000256" key="4">
    <source>
        <dbReference type="ARBA" id="ARBA00022989"/>
    </source>
</evidence>
<protein>
    <submittedName>
        <fullName evidence="7">AI-2E family transporter</fullName>
    </submittedName>
</protein>
<keyword evidence="4 6" id="KW-1133">Transmembrane helix</keyword>
<dbReference type="GO" id="GO:0016020">
    <property type="term" value="C:membrane"/>
    <property type="evidence" value="ECO:0007669"/>
    <property type="project" value="UniProtKB-SubCell"/>
</dbReference>
<comment type="similarity">
    <text evidence="2">Belongs to the autoinducer-2 exporter (AI-2E) (TC 2.A.86) family.</text>
</comment>
<keyword evidence="5 6" id="KW-0472">Membrane</keyword>